<sequence length="121" mass="12843">MYLEPLSLIASKALDGLFARQAATANNIANASSDGFVPSRVSFEEALRDAAAVHPGDDARQWMGRVASVNWSVAPAQSDALDGVKLDQEIATASETSVRYALLTGMLDRTLQMQSFAVKGA</sequence>
<name>A0A158C0R7_9BURK</name>
<dbReference type="Proteomes" id="UP000054911">
    <property type="component" value="Unassembled WGS sequence"/>
</dbReference>
<dbReference type="RefSeq" id="WP_061176780.1">
    <property type="nucleotide sequence ID" value="NZ_FCOE02000015.1"/>
</dbReference>
<dbReference type="PROSITE" id="PS00588">
    <property type="entry name" value="FLAGELLA_BB_ROD"/>
    <property type="match status" value="1"/>
</dbReference>
<comment type="similarity">
    <text evidence="1">Belongs to the flagella basal body rod proteins family.</text>
</comment>
<gene>
    <name evidence="2" type="ORF">AWB80_04381</name>
</gene>
<dbReference type="OrthoDB" id="9133466at2"/>
<evidence type="ECO:0000256" key="1">
    <source>
        <dbReference type="ARBA" id="ARBA00009677"/>
    </source>
</evidence>
<evidence type="ECO:0000313" key="3">
    <source>
        <dbReference type="Proteomes" id="UP000054911"/>
    </source>
</evidence>
<keyword evidence="2" id="KW-0969">Cilium</keyword>
<organism evidence="2 3">
    <name type="scientific">Caballeronia pedi</name>
    <dbReference type="NCBI Taxonomy" id="1777141"/>
    <lineage>
        <taxon>Bacteria</taxon>
        <taxon>Pseudomonadati</taxon>
        <taxon>Pseudomonadota</taxon>
        <taxon>Betaproteobacteria</taxon>
        <taxon>Burkholderiales</taxon>
        <taxon>Burkholderiaceae</taxon>
        <taxon>Caballeronia</taxon>
    </lineage>
</organism>
<dbReference type="AlphaFoldDB" id="A0A158C0R7"/>
<evidence type="ECO:0000313" key="2">
    <source>
        <dbReference type="EMBL" id="SAK75840.1"/>
    </source>
</evidence>
<accession>A0A158C0R7</accession>
<dbReference type="EMBL" id="FCOE02000015">
    <property type="protein sequence ID" value="SAK75840.1"/>
    <property type="molecule type" value="Genomic_DNA"/>
</dbReference>
<dbReference type="InterPro" id="IPR019776">
    <property type="entry name" value="Flagellar_basal_body_rod_CS"/>
</dbReference>
<protein>
    <submittedName>
        <fullName evidence="2">Flagellar basal body rod protein FlgB</fullName>
    </submittedName>
</protein>
<proteinExistence type="inferred from homology"/>
<dbReference type="STRING" id="1777141.AWB80_04381"/>
<keyword evidence="2" id="KW-0282">Flagellum</keyword>
<keyword evidence="3" id="KW-1185">Reference proteome</keyword>
<keyword evidence="2" id="KW-0966">Cell projection</keyword>
<reference evidence="2" key="1">
    <citation type="submission" date="2016-01" db="EMBL/GenBank/DDBJ databases">
        <authorList>
            <person name="Peeters C."/>
        </authorList>
    </citation>
    <scope>NUCLEOTIDE SEQUENCE [LARGE SCALE GENOMIC DNA]</scope>
    <source>
        <strain evidence="2">LMG 29323</strain>
    </source>
</reference>
<comment type="caution">
    <text evidence="2">The sequence shown here is derived from an EMBL/GenBank/DDBJ whole genome shotgun (WGS) entry which is preliminary data.</text>
</comment>